<dbReference type="AlphaFoldDB" id="A0A317F2N5"/>
<dbReference type="GO" id="GO:0030313">
    <property type="term" value="C:cell envelope"/>
    <property type="evidence" value="ECO:0007669"/>
    <property type="project" value="UniProtKB-SubCell"/>
</dbReference>
<dbReference type="SUPFAM" id="SSF52833">
    <property type="entry name" value="Thioredoxin-like"/>
    <property type="match status" value="1"/>
</dbReference>
<dbReference type="OrthoDB" id="634996at2"/>
<evidence type="ECO:0000259" key="6">
    <source>
        <dbReference type="PROSITE" id="PS51352"/>
    </source>
</evidence>
<accession>A0A317F2N5</accession>
<dbReference type="PROSITE" id="PS00194">
    <property type="entry name" value="THIOREDOXIN_1"/>
    <property type="match status" value="1"/>
</dbReference>
<dbReference type="GO" id="GO:0017004">
    <property type="term" value="P:cytochrome complex assembly"/>
    <property type="evidence" value="ECO:0007669"/>
    <property type="project" value="UniProtKB-KW"/>
</dbReference>
<protein>
    <recommendedName>
        <fullName evidence="6">Thioredoxin domain-containing protein</fullName>
    </recommendedName>
</protein>
<feature type="chain" id="PRO_5016331229" description="Thioredoxin domain-containing protein" evidence="5">
    <location>
        <begin position="27"/>
        <end position="421"/>
    </location>
</feature>
<evidence type="ECO:0000256" key="2">
    <source>
        <dbReference type="ARBA" id="ARBA00022748"/>
    </source>
</evidence>
<dbReference type="InterPro" id="IPR013766">
    <property type="entry name" value="Thioredoxin_domain"/>
</dbReference>
<proteinExistence type="predicted"/>
<dbReference type="RefSeq" id="WP_109927674.1">
    <property type="nucleotide sequence ID" value="NZ_QGNY01000001.1"/>
</dbReference>
<dbReference type="PROSITE" id="PS51352">
    <property type="entry name" value="THIOREDOXIN_2"/>
    <property type="match status" value="1"/>
</dbReference>
<keyword evidence="5" id="KW-0732">Signal</keyword>
<gene>
    <name evidence="7" type="ORF">DF947_00110</name>
</gene>
<dbReference type="InterPro" id="IPR036249">
    <property type="entry name" value="Thioredoxin-like_sf"/>
</dbReference>
<dbReference type="Proteomes" id="UP000245391">
    <property type="component" value="Unassembled WGS sequence"/>
</dbReference>
<keyword evidence="4" id="KW-0676">Redox-active center</keyword>
<dbReference type="GO" id="GO:0016491">
    <property type="term" value="F:oxidoreductase activity"/>
    <property type="evidence" value="ECO:0007669"/>
    <property type="project" value="InterPro"/>
</dbReference>
<evidence type="ECO:0000313" key="7">
    <source>
        <dbReference type="EMBL" id="PWS33085.1"/>
    </source>
</evidence>
<reference evidence="8" key="1">
    <citation type="submission" date="2018-05" db="EMBL/GenBank/DDBJ databases">
        <title>Pedobacter paludis sp. nov., isolated from wetland soil.</title>
        <authorList>
            <person name="Zhang Y."/>
        </authorList>
    </citation>
    <scope>NUCLEOTIDE SEQUENCE [LARGE SCALE GENOMIC DNA]</scope>
    <source>
        <strain evidence="8">R-8</strain>
    </source>
</reference>
<dbReference type="InterPro" id="IPR050553">
    <property type="entry name" value="Thioredoxin_ResA/DsbE_sf"/>
</dbReference>
<evidence type="ECO:0000256" key="3">
    <source>
        <dbReference type="ARBA" id="ARBA00023157"/>
    </source>
</evidence>
<organism evidence="7 8">
    <name type="scientific">Pedobacter paludis</name>
    <dbReference type="NCBI Taxonomy" id="2203212"/>
    <lineage>
        <taxon>Bacteria</taxon>
        <taxon>Pseudomonadati</taxon>
        <taxon>Bacteroidota</taxon>
        <taxon>Sphingobacteriia</taxon>
        <taxon>Sphingobacteriales</taxon>
        <taxon>Sphingobacteriaceae</taxon>
        <taxon>Pedobacter</taxon>
    </lineage>
</organism>
<feature type="signal peptide" evidence="5">
    <location>
        <begin position="1"/>
        <end position="26"/>
    </location>
</feature>
<comment type="caution">
    <text evidence="7">The sequence shown here is derived from an EMBL/GenBank/DDBJ whole genome shotgun (WGS) entry which is preliminary data.</text>
</comment>
<dbReference type="Pfam" id="PF08534">
    <property type="entry name" value="Redoxin"/>
    <property type="match status" value="1"/>
</dbReference>
<dbReference type="EMBL" id="QGNY01000001">
    <property type="protein sequence ID" value="PWS33085.1"/>
    <property type="molecule type" value="Genomic_DNA"/>
</dbReference>
<evidence type="ECO:0000313" key="8">
    <source>
        <dbReference type="Proteomes" id="UP000245391"/>
    </source>
</evidence>
<evidence type="ECO:0000256" key="5">
    <source>
        <dbReference type="SAM" id="SignalP"/>
    </source>
</evidence>
<dbReference type="PANTHER" id="PTHR42852:SF6">
    <property type="entry name" value="THIOL:DISULFIDE INTERCHANGE PROTEIN DSBE"/>
    <property type="match status" value="1"/>
</dbReference>
<sequence>MMKNIVYLFSLFALLAFKGFSQTKTADSVKKPVYVPSPVLKGFYLVKGIPERLEIYNNSLKQYPDTGRSAGIGYNYARITLATDYAALGDFKTAEKWVNLTAKDYRNDAILHVAEQATKNGNFEYAGKTLKPIIDSIGLAGLKSRKSYEAYNALVVVYAKVLKHSNQNSELVKYIGPLYLGKGKVISSDQMSLVMTKPENYDFQSNLMFTYANALAATGKSESALQILSYMSTSGMYSSPALKETISKITATSPNGKAFYQKFTDSLIQASTNKLLAFAQYKVDVNGKPIDFKSLKGKYFLLDFWGSWCGPCRASHPHLKELYNKYKGSGFEIVGIAQESGNNLVIARSKWTEAIAKDGLTWLQVLDNENIKAFSAVNEFAVTAFPTKILLDKQGNVIAKYVGNGVGGEGFTQKLAEIFGK</sequence>
<dbReference type="Gene3D" id="3.40.30.10">
    <property type="entry name" value="Glutaredoxin"/>
    <property type="match status" value="1"/>
</dbReference>
<feature type="domain" description="Thioredoxin" evidence="6">
    <location>
        <begin position="269"/>
        <end position="420"/>
    </location>
</feature>
<evidence type="ECO:0000256" key="1">
    <source>
        <dbReference type="ARBA" id="ARBA00004196"/>
    </source>
</evidence>
<name>A0A317F2N5_9SPHI</name>
<evidence type="ECO:0000256" key="4">
    <source>
        <dbReference type="ARBA" id="ARBA00023284"/>
    </source>
</evidence>
<keyword evidence="8" id="KW-1185">Reference proteome</keyword>
<dbReference type="InterPro" id="IPR017937">
    <property type="entry name" value="Thioredoxin_CS"/>
</dbReference>
<dbReference type="CDD" id="cd02966">
    <property type="entry name" value="TlpA_like_family"/>
    <property type="match status" value="1"/>
</dbReference>
<comment type="subcellular location">
    <subcellularLocation>
        <location evidence="1">Cell envelope</location>
    </subcellularLocation>
</comment>
<dbReference type="InterPro" id="IPR013740">
    <property type="entry name" value="Redoxin"/>
</dbReference>
<dbReference type="PANTHER" id="PTHR42852">
    <property type="entry name" value="THIOL:DISULFIDE INTERCHANGE PROTEIN DSBE"/>
    <property type="match status" value="1"/>
</dbReference>
<keyword evidence="2" id="KW-0201">Cytochrome c-type biogenesis</keyword>
<keyword evidence="3" id="KW-1015">Disulfide bond</keyword>